<evidence type="ECO:0000313" key="1">
    <source>
        <dbReference type="EMBL" id="MBI4210183.1"/>
    </source>
</evidence>
<comment type="caution">
    <text evidence="1">The sequence shown here is derived from an EMBL/GenBank/DDBJ whole genome shotgun (WGS) entry which is preliminary data.</text>
</comment>
<protein>
    <submittedName>
        <fullName evidence="1">Uncharacterized protein</fullName>
    </submittedName>
</protein>
<reference evidence="1" key="1">
    <citation type="submission" date="2020-07" db="EMBL/GenBank/DDBJ databases">
        <title>Huge and variable diversity of episymbiotic CPR bacteria and DPANN archaea in groundwater ecosystems.</title>
        <authorList>
            <person name="He C.Y."/>
            <person name="Keren R."/>
            <person name="Whittaker M."/>
            <person name="Farag I.F."/>
            <person name="Doudna J."/>
            <person name="Cate J.H.D."/>
            <person name="Banfield J.F."/>
        </authorList>
    </citation>
    <scope>NUCLEOTIDE SEQUENCE</scope>
    <source>
        <strain evidence="1">NC_groundwater_1296_Ag_S-0.2um_52_80</strain>
    </source>
</reference>
<organism evidence="1 2">
    <name type="scientific">Candidatus Iainarchaeum sp</name>
    <dbReference type="NCBI Taxonomy" id="3101447"/>
    <lineage>
        <taxon>Archaea</taxon>
        <taxon>Candidatus Iainarchaeota</taxon>
        <taxon>Candidatus Iainarchaeia</taxon>
        <taxon>Candidatus Iainarchaeales</taxon>
        <taxon>Candidatus Iainarchaeaceae</taxon>
        <taxon>Candidatus Iainarchaeum</taxon>
    </lineage>
</organism>
<dbReference type="EMBL" id="JACQPB010000022">
    <property type="protein sequence ID" value="MBI4210183.1"/>
    <property type="molecule type" value="Genomic_DNA"/>
</dbReference>
<evidence type="ECO:0000313" key="2">
    <source>
        <dbReference type="Proteomes" id="UP000732298"/>
    </source>
</evidence>
<proteinExistence type="predicted"/>
<name>A0A8T3YIU6_9ARCH</name>
<accession>A0A8T3YIU6</accession>
<dbReference type="Proteomes" id="UP000732298">
    <property type="component" value="Unassembled WGS sequence"/>
</dbReference>
<sequence length="273" mass="30153">MTTKNAILLIAKQNPGIDYNSLLTKFSHSYSNPNSARAALSRSLKDLTTLGYLVRKENRYSLLEKGEAEIYSEIKNKLVLGLNMEVGQKRAVDAIDSIVAKLQVLIERGRQDRDLLKTSKGSLDFPVSELDAISESLDKKVRHLEYISRVFSEQVRAMKELGFNDSFARAFDEHSVSSLLLVFSGQPDQEFIIEAEPQAVLGAICEKASAKARPGSVAVAKDSLRAALAVLSENKGLFNAGPARLFSSSLRAEFFPDRVVVSGPFNEVSKWKQ</sequence>
<gene>
    <name evidence="1" type="ORF">HY544_01595</name>
</gene>
<dbReference type="AlphaFoldDB" id="A0A8T3YIU6"/>